<evidence type="ECO:0000313" key="3">
    <source>
        <dbReference type="EMBL" id="KAE9055770.1"/>
    </source>
</evidence>
<gene>
    <name evidence="6" type="ORF">PF001_g32612</name>
    <name evidence="5" type="ORF">PF002_g32948</name>
    <name evidence="4" type="ORF">PF004_g32395</name>
    <name evidence="3" type="ORF">PF006_g32861</name>
    <name evidence="2" type="ORF">PF009_g32681</name>
</gene>
<evidence type="ECO:0000313" key="2">
    <source>
        <dbReference type="EMBL" id="KAE8916998.1"/>
    </source>
</evidence>
<proteinExistence type="predicted"/>
<evidence type="ECO:0000313" key="11">
    <source>
        <dbReference type="Proteomes" id="UP000476176"/>
    </source>
</evidence>
<evidence type="ECO:0000313" key="9">
    <source>
        <dbReference type="Proteomes" id="UP000440367"/>
    </source>
</evidence>
<dbReference type="EMBL" id="QXGA01010105">
    <property type="protein sequence ID" value="KAE9055770.1"/>
    <property type="molecule type" value="Genomic_DNA"/>
</dbReference>
<dbReference type="EMBL" id="QXGD01008539">
    <property type="protein sequence ID" value="KAE9159082.1"/>
    <property type="molecule type" value="Genomic_DNA"/>
</dbReference>
<dbReference type="Proteomes" id="UP000429523">
    <property type="component" value="Unassembled WGS sequence"/>
</dbReference>
<dbReference type="Proteomes" id="UP000440367">
    <property type="component" value="Unassembled WGS sequence"/>
</dbReference>
<dbReference type="EMBL" id="QXGC01010097">
    <property type="protein sequence ID" value="KAE9156988.1"/>
    <property type="molecule type" value="Genomic_DNA"/>
</dbReference>
<reference evidence="7 8" key="1">
    <citation type="submission" date="2018-08" db="EMBL/GenBank/DDBJ databases">
        <title>Genomic investigation of the strawberry pathogen Phytophthora fragariae indicates pathogenicity is determined by transcriptional variation in three key races.</title>
        <authorList>
            <person name="Adams T.M."/>
            <person name="Armitage A.D."/>
            <person name="Sobczyk M.K."/>
            <person name="Bates H.J."/>
            <person name="Dunwell J.M."/>
            <person name="Nellist C.F."/>
            <person name="Harrison R.J."/>
        </authorList>
    </citation>
    <scope>NUCLEOTIDE SEQUENCE [LARGE SCALE GENOMIC DNA]</scope>
    <source>
        <strain evidence="6 8">A4</strain>
        <strain evidence="5 9">BC-1</strain>
        <strain evidence="4 11">BC-23</strain>
        <strain evidence="3 10">NOV-5</strain>
        <strain evidence="2 7">NOV-9</strain>
    </source>
</reference>
<evidence type="ECO:0000313" key="6">
    <source>
        <dbReference type="EMBL" id="KAE9260791.1"/>
    </source>
</evidence>
<dbReference type="EMBL" id="QXGE01009389">
    <property type="protein sequence ID" value="KAE9260791.1"/>
    <property type="molecule type" value="Genomic_DNA"/>
</dbReference>
<evidence type="ECO:0000313" key="8">
    <source>
        <dbReference type="Proteomes" id="UP000437068"/>
    </source>
</evidence>
<evidence type="ECO:0000313" key="4">
    <source>
        <dbReference type="EMBL" id="KAE9156988.1"/>
    </source>
</evidence>
<evidence type="ECO:0000256" key="1">
    <source>
        <dbReference type="SAM" id="MobiDB-lite"/>
    </source>
</evidence>
<evidence type="ECO:0000313" key="5">
    <source>
        <dbReference type="EMBL" id="KAE9159082.1"/>
    </source>
</evidence>
<dbReference type="EMBL" id="QXGF01008301">
    <property type="protein sequence ID" value="KAE8916998.1"/>
    <property type="molecule type" value="Genomic_DNA"/>
</dbReference>
<evidence type="ECO:0000313" key="10">
    <source>
        <dbReference type="Proteomes" id="UP000440732"/>
    </source>
</evidence>
<feature type="region of interest" description="Disordered" evidence="1">
    <location>
        <begin position="81"/>
        <end position="133"/>
    </location>
</feature>
<dbReference type="Proteomes" id="UP000437068">
    <property type="component" value="Unassembled WGS sequence"/>
</dbReference>
<dbReference type="Proteomes" id="UP000440732">
    <property type="component" value="Unassembled WGS sequence"/>
</dbReference>
<evidence type="ECO:0000313" key="7">
    <source>
        <dbReference type="Proteomes" id="UP000429523"/>
    </source>
</evidence>
<comment type="caution">
    <text evidence="2">The sequence shown here is derived from an EMBL/GenBank/DDBJ whole genome shotgun (WGS) entry which is preliminary data.</text>
</comment>
<dbReference type="Proteomes" id="UP000476176">
    <property type="component" value="Unassembled WGS sequence"/>
</dbReference>
<sequence length="151" mass="16684">MTQERDDMFAFARGLDRRVKAGSINVPKVMNFLNQHQTQVVGNWPRLKALLEHLKDHQVPPDNWTTQIMVTAIDDYSAQPGPFVALDEDDLGEEKKEEDGSGLGSGSKSAPLDFTQDPTTVYSPDSSKQVKQGAVCEFPKAAATSRPIRPE</sequence>
<accession>A0A6A3DER0</accession>
<organism evidence="2 7">
    <name type="scientific">Phytophthora fragariae</name>
    <dbReference type="NCBI Taxonomy" id="53985"/>
    <lineage>
        <taxon>Eukaryota</taxon>
        <taxon>Sar</taxon>
        <taxon>Stramenopiles</taxon>
        <taxon>Oomycota</taxon>
        <taxon>Peronosporomycetes</taxon>
        <taxon>Peronosporales</taxon>
        <taxon>Peronosporaceae</taxon>
        <taxon>Phytophthora</taxon>
    </lineage>
</organism>
<protein>
    <submittedName>
        <fullName evidence="2">Uncharacterized protein</fullName>
    </submittedName>
</protein>
<feature type="compositionally biased region" description="Polar residues" evidence="1">
    <location>
        <begin position="116"/>
        <end position="130"/>
    </location>
</feature>
<dbReference type="AlphaFoldDB" id="A0A6A3DER0"/>
<name>A0A6A3DER0_9STRA</name>